<dbReference type="RefSeq" id="WP_377115479.1">
    <property type="nucleotide sequence ID" value="NZ_JBHTHZ010000010.1"/>
</dbReference>
<sequence>MKASQIAAKIVTRLFLILLLVALVPLLQGDNSKMQHIYLAPQHLWTLAPPILLILGFIILLIVCARQKYSQQDLNWLLVLNTVILIIYGITLYIRVYQMIN</sequence>
<evidence type="ECO:0000313" key="2">
    <source>
        <dbReference type="EMBL" id="MFD0794317.1"/>
    </source>
</evidence>
<evidence type="ECO:0000256" key="1">
    <source>
        <dbReference type="SAM" id="Phobius"/>
    </source>
</evidence>
<keyword evidence="3" id="KW-1185">Reference proteome</keyword>
<feature type="transmembrane region" description="Helical" evidence="1">
    <location>
        <begin position="45"/>
        <end position="64"/>
    </location>
</feature>
<comment type="caution">
    <text evidence="2">The sequence shown here is derived from an EMBL/GenBank/DDBJ whole genome shotgun (WGS) entry which is preliminary data.</text>
</comment>
<feature type="transmembrane region" description="Helical" evidence="1">
    <location>
        <begin position="76"/>
        <end position="96"/>
    </location>
</feature>
<keyword evidence="1" id="KW-0472">Membrane</keyword>
<gene>
    <name evidence="2" type="ORF">ACFQZX_11870</name>
</gene>
<keyword evidence="1" id="KW-0812">Transmembrane</keyword>
<proteinExistence type="predicted"/>
<name>A0ABW3ATD3_9SPHI</name>
<protein>
    <submittedName>
        <fullName evidence="2">Uncharacterized protein</fullName>
    </submittedName>
</protein>
<dbReference type="Proteomes" id="UP001597010">
    <property type="component" value="Unassembled WGS sequence"/>
</dbReference>
<reference evidence="3" key="1">
    <citation type="journal article" date="2019" name="Int. J. Syst. Evol. Microbiol.">
        <title>The Global Catalogue of Microorganisms (GCM) 10K type strain sequencing project: providing services to taxonomists for standard genome sequencing and annotation.</title>
        <authorList>
            <consortium name="The Broad Institute Genomics Platform"/>
            <consortium name="The Broad Institute Genome Sequencing Center for Infectious Disease"/>
            <person name="Wu L."/>
            <person name="Ma J."/>
        </authorList>
    </citation>
    <scope>NUCLEOTIDE SEQUENCE [LARGE SCALE GENOMIC DNA]</scope>
    <source>
        <strain evidence="3">CCUG 61484</strain>
    </source>
</reference>
<accession>A0ABW3ATD3</accession>
<organism evidence="2 3">
    <name type="scientific">Mucilaginibacter litoreus</name>
    <dbReference type="NCBI Taxonomy" id="1048221"/>
    <lineage>
        <taxon>Bacteria</taxon>
        <taxon>Pseudomonadati</taxon>
        <taxon>Bacteroidota</taxon>
        <taxon>Sphingobacteriia</taxon>
        <taxon>Sphingobacteriales</taxon>
        <taxon>Sphingobacteriaceae</taxon>
        <taxon>Mucilaginibacter</taxon>
    </lineage>
</organism>
<dbReference type="EMBL" id="JBHTHZ010000010">
    <property type="protein sequence ID" value="MFD0794317.1"/>
    <property type="molecule type" value="Genomic_DNA"/>
</dbReference>
<keyword evidence="1" id="KW-1133">Transmembrane helix</keyword>
<evidence type="ECO:0000313" key="3">
    <source>
        <dbReference type="Proteomes" id="UP001597010"/>
    </source>
</evidence>